<name>A5ZQ30_9FIRM</name>
<gene>
    <name evidence="1" type="ORF">RUMOBE_01100</name>
</gene>
<comment type="caution">
    <text evidence="1">The sequence shown here is derived from an EMBL/GenBank/DDBJ whole genome shotgun (WGS) entry which is preliminary data.</text>
</comment>
<dbReference type="Proteomes" id="UP000006002">
    <property type="component" value="Unassembled WGS sequence"/>
</dbReference>
<accession>A5ZQ30</accession>
<dbReference type="EMBL" id="AAVO02000003">
    <property type="protein sequence ID" value="EDM88194.1"/>
    <property type="molecule type" value="Genomic_DNA"/>
</dbReference>
<organism evidence="1 2">
    <name type="scientific">Blautia obeum ATCC 29174</name>
    <dbReference type="NCBI Taxonomy" id="411459"/>
    <lineage>
        <taxon>Bacteria</taxon>
        <taxon>Bacillati</taxon>
        <taxon>Bacillota</taxon>
        <taxon>Clostridia</taxon>
        <taxon>Lachnospirales</taxon>
        <taxon>Lachnospiraceae</taxon>
        <taxon>Blautia</taxon>
    </lineage>
</organism>
<dbReference type="HOGENOM" id="CLU_1425499_0_0_9"/>
<reference evidence="1 2" key="2">
    <citation type="submission" date="2007-04" db="EMBL/GenBank/DDBJ databases">
        <title>Draft genome sequence of Ruminococcus obeum (ATCC 29174).</title>
        <authorList>
            <person name="Sudarsanam P."/>
            <person name="Ley R."/>
            <person name="Guruge J."/>
            <person name="Turnbaugh P.J."/>
            <person name="Mahowald M."/>
            <person name="Liep D."/>
            <person name="Gordon J."/>
        </authorList>
    </citation>
    <scope>NUCLEOTIDE SEQUENCE [LARGE SCALE GENOMIC DNA]</scope>
    <source>
        <strain evidence="1 2">ATCC 29174</strain>
    </source>
</reference>
<dbReference type="AlphaFoldDB" id="A5ZQ30"/>
<evidence type="ECO:0000313" key="2">
    <source>
        <dbReference type="Proteomes" id="UP000006002"/>
    </source>
</evidence>
<sequence>MQDAENTLTVRNEKERANGMAQIIRFPVKAQAASSGYDNLSRLIAVAATKEVLNFYVESIEQLEKSGKLLDGEAQKLTEQGREKRLEMAKPDPIEKEVAEAPGVYCYTPEMGGQKPECQMEASRGYYGKHWFIDTPLELKGRGIELIKKYQEKDFCSKDHRVGWNEYRVTNRAFEKLKEKYSISQECLLD</sequence>
<evidence type="ECO:0000313" key="1">
    <source>
        <dbReference type="EMBL" id="EDM88194.1"/>
    </source>
</evidence>
<reference evidence="1 2" key="1">
    <citation type="submission" date="2007-03" db="EMBL/GenBank/DDBJ databases">
        <authorList>
            <person name="Fulton L."/>
            <person name="Clifton S."/>
            <person name="Fulton B."/>
            <person name="Xu J."/>
            <person name="Minx P."/>
            <person name="Pepin K.H."/>
            <person name="Johnson M."/>
            <person name="Thiruvilangam P."/>
            <person name="Bhonagiri V."/>
            <person name="Nash W.E."/>
            <person name="Mardis E.R."/>
            <person name="Wilson R.K."/>
        </authorList>
    </citation>
    <scope>NUCLEOTIDE SEQUENCE [LARGE SCALE GENOMIC DNA]</scope>
    <source>
        <strain evidence="1 2">ATCC 29174</strain>
    </source>
</reference>
<proteinExistence type="predicted"/>
<protein>
    <submittedName>
        <fullName evidence="1">Uncharacterized protein</fullName>
    </submittedName>
</protein>